<dbReference type="InterPro" id="IPR025515">
    <property type="entry name" value="DUF4403"/>
</dbReference>
<evidence type="ECO:0000313" key="2">
    <source>
        <dbReference type="Proteomes" id="UP000004162"/>
    </source>
</evidence>
<name>Q0YQZ4_9CHLB</name>
<accession>Q0YQZ4</accession>
<dbReference type="OrthoDB" id="9774949at2"/>
<keyword evidence="2" id="KW-1185">Reference proteome</keyword>
<evidence type="ECO:0008006" key="3">
    <source>
        <dbReference type="Google" id="ProtNLM"/>
    </source>
</evidence>
<protein>
    <recommendedName>
        <fullName evidence="3">DUF4403 family protein</fullName>
    </recommendedName>
</protein>
<reference evidence="1 2" key="1">
    <citation type="submission" date="2006-07" db="EMBL/GenBank/DDBJ databases">
        <title>Annotation of the draft genome assembly of Chlorobium ferroxidans DSM 13031.</title>
        <authorList>
            <consortium name="US DOE Joint Genome Institute (JGI-ORNL)"/>
            <person name="Larimer F."/>
            <person name="Land M."/>
            <person name="Hauser L."/>
        </authorList>
    </citation>
    <scope>NUCLEOTIDE SEQUENCE [LARGE SCALE GENOMIC DNA]</scope>
    <source>
        <strain evidence="1 2">DSM 13031</strain>
    </source>
</reference>
<dbReference type="RefSeq" id="WP_006366631.1">
    <property type="nucleotide sequence ID" value="NZ_AASE01000014.1"/>
</dbReference>
<dbReference type="Pfam" id="PF14356">
    <property type="entry name" value="DUF4403"/>
    <property type="match status" value="1"/>
</dbReference>
<comment type="caution">
    <text evidence="1">The sequence shown here is derived from an EMBL/GenBank/DDBJ whole genome shotgun (WGS) entry which is preliminary data.</text>
</comment>
<evidence type="ECO:0000313" key="1">
    <source>
        <dbReference type="EMBL" id="EAT58679.1"/>
    </source>
</evidence>
<dbReference type="EMBL" id="AASE01000014">
    <property type="protein sequence ID" value="EAT58679.1"/>
    <property type="molecule type" value="Genomic_DNA"/>
</dbReference>
<dbReference type="Proteomes" id="UP000004162">
    <property type="component" value="Unassembled WGS sequence"/>
</dbReference>
<proteinExistence type="predicted"/>
<sequence>MKKALLITTLILGLLASGLYYLLRKNSTAPPAAINEKIIIDIPQSTFNIPIIIEINSLADYLNQKITGKFLETTLILQESEKEQILLTLTKAGSINITSTGRELLCTLPLTVDATLLDSRFGKTLSRLVSPFHTSIILTLSTPIDLDRNWRLKTKFTMREHQWVSEPVIKLGPFKKNIRKQLDDAISQNSKSLTSMVDQEINKAASLRKTVAHVWHDLQKPIRISSYPAPVWIRFNCSDISGNIKLQKSAIVCFASVKAKMLLVTDTTAQAAHHRLPDYRELATREKQPESDLFIYASTSFDEINQQLNRMLHGTEILSKGYRISILDIRAYTSTEGLTVAVDTGGDLDGRFYLSGHPVFDITTQRLNVQNFDFTVNSGSLLVERGDEVLHDLLRERIASKLNLGLDTLIMKLPALINHAIAKGKTGRTIDLRVENLDIKKCDILMGKEMIHFIINAETETTIRLKKIKAGRAIRIH</sequence>
<reference evidence="1 2" key="2">
    <citation type="submission" date="2006-07" db="EMBL/GenBank/DDBJ databases">
        <title>Sequencing of the draft genome and assembly of Chlorobium ferroxidans DSM 13031.</title>
        <authorList>
            <consortium name="US DOE Joint Genome Institute (JGI-PGF)"/>
            <person name="Copeland A."/>
            <person name="Lucas S."/>
            <person name="Lapidus A."/>
            <person name="Barry K."/>
            <person name="Glavina del Rio T."/>
            <person name="Dalin E."/>
            <person name="Tice H."/>
            <person name="Bruce D."/>
            <person name="Pitluck S."/>
            <person name="Richardson P."/>
        </authorList>
    </citation>
    <scope>NUCLEOTIDE SEQUENCE [LARGE SCALE GENOMIC DNA]</scope>
    <source>
        <strain evidence="1 2">DSM 13031</strain>
    </source>
</reference>
<dbReference type="AlphaFoldDB" id="Q0YQZ4"/>
<gene>
    <name evidence="1" type="ORF">CferDRAFT_0723</name>
</gene>
<organism evidence="1 2">
    <name type="scientific">Chlorobium ferrooxidans DSM 13031</name>
    <dbReference type="NCBI Taxonomy" id="377431"/>
    <lineage>
        <taxon>Bacteria</taxon>
        <taxon>Pseudomonadati</taxon>
        <taxon>Chlorobiota</taxon>
        <taxon>Chlorobiia</taxon>
        <taxon>Chlorobiales</taxon>
        <taxon>Chlorobiaceae</taxon>
        <taxon>Chlorobium/Pelodictyon group</taxon>
        <taxon>Chlorobium</taxon>
    </lineage>
</organism>